<dbReference type="GO" id="GO:0016020">
    <property type="term" value="C:membrane"/>
    <property type="evidence" value="ECO:0007669"/>
    <property type="project" value="UniProtKB-SubCell"/>
</dbReference>
<proteinExistence type="predicted"/>
<evidence type="ECO:0000256" key="8">
    <source>
        <dbReference type="ARBA" id="ARBA00023224"/>
    </source>
</evidence>
<keyword evidence="8" id="KW-0807">Transducer</keyword>
<keyword evidence="6 9" id="KW-0472">Membrane</keyword>
<feature type="transmembrane region" description="Helical" evidence="9">
    <location>
        <begin position="142"/>
        <end position="161"/>
    </location>
</feature>
<dbReference type="Pfam" id="PF02949">
    <property type="entry name" value="7tm_6"/>
    <property type="match status" value="1"/>
</dbReference>
<reference evidence="10 11" key="1">
    <citation type="journal article" date="2014" name="Nat. Commun.">
        <title>Molecular traces of alternative social organization in a termite genome.</title>
        <authorList>
            <person name="Terrapon N."/>
            <person name="Li C."/>
            <person name="Robertson H.M."/>
            <person name="Ji L."/>
            <person name="Meng X."/>
            <person name="Booth W."/>
            <person name="Chen Z."/>
            <person name="Childers C.P."/>
            <person name="Glastad K.M."/>
            <person name="Gokhale K."/>
            <person name="Gowin J."/>
            <person name="Gronenberg W."/>
            <person name="Hermansen R.A."/>
            <person name="Hu H."/>
            <person name="Hunt B.G."/>
            <person name="Huylmans A.K."/>
            <person name="Khalil S.M."/>
            <person name="Mitchell R.D."/>
            <person name="Munoz-Torres M.C."/>
            <person name="Mustard J.A."/>
            <person name="Pan H."/>
            <person name="Reese J.T."/>
            <person name="Scharf M.E."/>
            <person name="Sun F."/>
            <person name="Vogel H."/>
            <person name="Xiao J."/>
            <person name="Yang W."/>
            <person name="Yang Z."/>
            <person name="Yang Z."/>
            <person name="Zhou J."/>
            <person name="Zhu J."/>
            <person name="Brent C.S."/>
            <person name="Elsik C.G."/>
            <person name="Goodisman M.A."/>
            <person name="Liberles D.A."/>
            <person name="Roe R.M."/>
            <person name="Vargo E.L."/>
            <person name="Vilcinskas A."/>
            <person name="Wang J."/>
            <person name="Bornberg-Bauer E."/>
            <person name="Korb J."/>
            <person name="Zhang G."/>
            <person name="Liebig J."/>
        </authorList>
    </citation>
    <scope>NUCLEOTIDE SEQUENCE [LARGE SCALE GENOMIC DNA]</scope>
    <source>
        <tissue evidence="10">Whole organism</tissue>
    </source>
</reference>
<dbReference type="GO" id="GO:0007165">
    <property type="term" value="P:signal transduction"/>
    <property type="evidence" value="ECO:0007669"/>
    <property type="project" value="UniProtKB-KW"/>
</dbReference>
<accession>A0A067QXK3</accession>
<evidence type="ECO:0000256" key="3">
    <source>
        <dbReference type="ARBA" id="ARBA00022692"/>
    </source>
</evidence>
<gene>
    <name evidence="10" type="ORF">L798_10952</name>
</gene>
<evidence type="ECO:0000256" key="6">
    <source>
        <dbReference type="ARBA" id="ARBA00023136"/>
    </source>
</evidence>
<comment type="subcellular location">
    <subcellularLocation>
        <location evidence="1">Membrane</location>
        <topology evidence="1">Multi-pass membrane protein</topology>
    </subcellularLocation>
</comment>
<evidence type="ECO:0000256" key="2">
    <source>
        <dbReference type="ARBA" id="ARBA00022606"/>
    </source>
</evidence>
<dbReference type="InterPro" id="IPR004117">
    <property type="entry name" value="7tm6_olfct_rcpt"/>
</dbReference>
<keyword evidence="2" id="KW-0716">Sensory transduction</keyword>
<keyword evidence="7" id="KW-0675">Receptor</keyword>
<feature type="transmembrane region" description="Helical" evidence="9">
    <location>
        <begin position="48"/>
        <end position="67"/>
    </location>
</feature>
<dbReference type="EMBL" id="KK852840">
    <property type="protein sequence ID" value="KDR15180.1"/>
    <property type="molecule type" value="Genomic_DNA"/>
</dbReference>
<dbReference type="FunCoup" id="A0A067QXK3">
    <property type="interactions" value="98"/>
</dbReference>
<evidence type="ECO:0000256" key="9">
    <source>
        <dbReference type="SAM" id="Phobius"/>
    </source>
</evidence>
<evidence type="ECO:0000313" key="10">
    <source>
        <dbReference type="EMBL" id="KDR15180.1"/>
    </source>
</evidence>
<feature type="transmembrane region" description="Helical" evidence="9">
    <location>
        <begin position="190"/>
        <end position="214"/>
    </location>
</feature>
<organism evidence="10 11">
    <name type="scientific">Zootermopsis nevadensis</name>
    <name type="common">Dampwood termite</name>
    <dbReference type="NCBI Taxonomy" id="136037"/>
    <lineage>
        <taxon>Eukaryota</taxon>
        <taxon>Metazoa</taxon>
        <taxon>Ecdysozoa</taxon>
        <taxon>Arthropoda</taxon>
        <taxon>Hexapoda</taxon>
        <taxon>Insecta</taxon>
        <taxon>Pterygota</taxon>
        <taxon>Neoptera</taxon>
        <taxon>Polyneoptera</taxon>
        <taxon>Dictyoptera</taxon>
        <taxon>Blattodea</taxon>
        <taxon>Blattoidea</taxon>
        <taxon>Termitoidae</taxon>
        <taxon>Termopsidae</taxon>
        <taxon>Zootermopsis</taxon>
    </lineage>
</organism>
<evidence type="ECO:0000256" key="1">
    <source>
        <dbReference type="ARBA" id="ARBA00004141"/>
    </source>
</evidence>
<keyword evidence="4" id="KW-0552">Olfaction</keyword>
<dbReference type="AlphaFoldDB" id="A0A067QXK3"/>
<evidence type="ECO:0000313" key="11">
    <source>
        <dbReference type="Proteomes" id="UP000027135"/>
    </source>
</evidence>
<evidence type="ECO:0000256" key="5">
    <source>
        <dbReference type="ARBA" id="ARBA00022989"/>
    </source>
</evidence>
<dbReference type="GO" id="GO:0005549">
    <property type="term" value="F:odorant binding"/>
    <property type="evidence" value="ECO:0007669"/>
    <property type="project" value="InterPro"/>
</dbReference>
<evidence type="ECO:0000256" key="7">
    <source>
        <dbReference type="ARBA" id="ARBA00023170"/>
    </source>
</evidence>
<dbReference type="InParanoid" id="A0A067QXK3"/>
<protein>
    <submittedName>
        <fullName evidence="10">Uncharacterized protein</fullName>
    </submittedName>
</protein>
<evidence type="ECO:0000256" key="4">
    <source>
        <dbReference type="ARBA" id="ARBA00022725"/>
    </source>
</evidence>
<keyword evidence="3 9" id="KW-0812">Transmembrane</keyword>
<sequence length="251" mass="28744">MEHTKKDTHASHNSLSESRFKILLLLIRMAGLQLNVKSKSMIHTIYNGILVLCFHTSMLSLWMDTFVHRHQLVELMKKIRILIGTQIATWVHFSLSYRKREVEHLIRLTDSFTWEELPTRDPDTGYLTMAGYIPLIQKVTKYITLFVTLFHCTQTTVRIILNHDMVLTSWYPFEVSGSPAYEIANITQGIASIFIICIFFGFACLNATLICVACSQLEKLRAALLDIRQTHLTSQQECGAETNKKDGEGHP</sequence>
<dbReference type="Proteomes" id="UP000027135">
    <property type="component" value="Unassembled WGS sequence"/>
</dbReference>
<keyword evidence="5 9" id="KW-1133">Transmembrane helix</keyword>
<feature type="non-terminal residue" evidence="10">
    <location>
        <position position="251"/>
    </location>
</feature>
<name>A0A067QXK3_ZOONE</name>
<keyword evidence="11" id="KW-1185">Reference proteome</keyword>
<dbReference type="GO" id="GO:0004984">
    <property type="term" value="F:olfactory receptor activity"/>
    <property type="evidence" value="ECO:0007669"/>
    <property type="project" value="InterPro"/>
</dbReference>